<organism evidence="1 2">
    <name type="scientific">Macrostomum lignano</name>
    <dbReference type="NCBI Taxonomy" id="282301"/>
    <lineage>
        <taxon>Eukaryota</taxon>
        <taxon>Metazoa</taxon>
        <taxon>Spiralia</taxon>
        <taxon>Lophotrochozoa</taxon>
        <taxon>Platyhelminthes</taxon>
        <taxon>Rhabditophora</taxon>
        <taxon>Macrostomorpha</taxon>
        <taxon>Macrostomida</taxon>
        <taxon>Macrostomidae</taxon>
        <taxon>Macrostomum</taxon>
    </lineage>
</organism>
<proteinExistence type="predicted"/>
<dbReference type="WBParaSite" id="maker-uti_cns_0012519-snap-gene-0.2-mRNA-1">
    <property type="protein sequence ID" value="maker-uti_cns_0012519-snap-gene-0.2-mRNA-1"/>
    <property type="gene ID" value="maker-uti_cns_0012519-snap-gene-0.2"/>
</dbReference>
<dbReference type="Proteomes" id="UP000095280">
    <property type="component" value="Unplaced"/>
</dbReference>
<dbReference type="AlphaFoldDB" id="A0A1I8IHC8"/>
<sequence length="196" mass="23801">MSSSLKRSSSLGRLAGTEDPLDDYRYKMAIEKLRCDLVGFPYCCNRHYSTYRRPPYYTDLDYPYYRWYDRTYWPDWPYYGRRPWWYYDDGYYRDYIRGYEEGLKKYDSKLRRSTSSADLAAPDKFESSSRAAAAEDSAAASSARPLTSRTQTPPPPPSPPLPSYYYDRYYYPPYWSSYYYYRPPYYWRRYLDSRAY</sequence>
<protein>
    <submittedName>
        <fullName evidence="2">OCRE domain-containing protein</fullName>
    </submittedName>
</protein>
<evidence type="ECO:0000313" key="2">
    <source>
        <dbReference type="WBParaSite" id="maker-uti_cns_0012519-snap-gene-0.2-mRNA-1"/>
    </source>
</evidence>
<name>A0A1I8IHC8_9PLAT</name>
<accession>A0A1I8IHC8</accession>
<keyword evidence="1" id="KW-1185">Reference proteome</keyword>
<reference evidence="2" key="1">
    <citation type="submission" date="2016-11" db="UniProtKB">
        <authorList>
            <consortium name="WormBaseParasite"/>
        </authorList>
    </citation>
    <scope>IDENTIFICATION</scope>
</reference>
<evidence type="ECO:0000313" key="1">
    <source>
        <dbReference type="Proteomes" id="UP000095280"/>
    </source>
</evidence>